<gene>
    <name evidence="6" type="ORF">IOQ59_11605</name>
</gene>
<dbReference type="InterPro" id="IPR017871">
    <property type="entry name" value="ABC_transporter-like_CS"/>
</dbReference>
<dbReference type="GO" id="GO:0016887">
    <property type="term" value="F:ATP hydrolysis activity"/>
    <property type="evidence" value="ECO:0007669"/>
    <property type="project" value="InterPro"/>
</dbReference>
<accession>A0A8J7FKG9</accession>
<evidence type="ECO:0000256" key="3">
    <source>
        <dbReference type="ARBA" id="ARBA00022741"/>
    </source>
</evidence>
<sequence>MLEFHISGRGFRRPVLGDVGIRFEPGESICLLGPSGCGKTTLLNIIAGLDKGYQQPIWQGETPTLAYLFQQPRLLPWRTVMDNLLLVNPDQALALRLLSEVGLADVANQFPTRLSLGMARRVALVRCLLLSPDLILMDEPLVSLDPVTARQMRELVERLVVSNPQRHLLYVTHDLDEALQIGDRILVLGGKPAQIVSRFEKESAERRMLESALGA</sequence>
<dbReference type="SMART" id="SM00382">
    <property type="entry name" value="AAA"/>
    <property type="match status" value="1"/>
</dbReference>
<dbReference type="InterPro" id="IPR003439">
    <property type="entry name" value="ABC_transporter-like_ATP-bd"/>
</dbReference>
<evidence type="ECO:0000313" key="6">
    <source>
        <dbReference type="EMBL" id="MBE9397903.1"/>
    </source>
</evidence>
<dbReference type="GO" id="GO:0005524">
    <property type="term" value="F:ATP binding"/>
    <property type="evidence" value="ECO:0007669"/>
    <property type="project" value="UniProtKB-KW"/>
</dbReference>
<comment type="similarity">
    <text evidence="1">Belongs to the ABC transporter superfamily.</text>
</comment>
<keyword evidence="2" id="KW-0813">Transport</keyword>
<dbReference type="InterPro" id="IPR003593">
    <property type="entry name" value="AAA+_ATPase"/>
</dbReference>
<evidence type="ECO:0000256" key="4">
    <source>
        <dbReference type="ARBA" id="ARBA00022840"/>
    </source>
</evidence>
<comment type="caution">
    <text evidence="6">The sequence shown here is derived from an EMBL/GenBank/DDBJ whole genome shotgun (WGS) entry which is preliminary data.</text>
</comment>
<dbReference type="RefSeq" id="WP_193953452.1">
    <property type="nucleotide sequence ID" value="NZ_JADEYS010000010.1"/>
</dbReference>
<dbReference type="Gene3D" id="3.40.50.300">
    <property type="entry name" value="P-loop containing nucleotide triphosphate hydrolases"/>
    <property type="match status" value="1"/>
</dbReference>
<dbReference type="PROSITE" id="PS50893">
    <property type="entry name" value="ABC_TRANSPORTER_2"/>
    <property type="match status" value="1"/>
</dbReference>
<keyword evidence="3" id="KW-0547">Nucleotide-binding</keyword>
<feature type="domain" description="ABC transporter" evidence="5">
    <location>
        <begin position="1"/>
        <end position="215"/>
    </location>
</feature>
<keyword evidence="7" id="KW-1185">Reference proteome</keyword>
<organism evidence="6 7">
    <name type="scientific">Pontibacterium sinense</name>
    <dbReference type="NCBI Taxonomy" id="2781979"/>
    <lineage>
        <taxon>Bacteria</taxon>
        <taxon>Pseudomonadati</taxon>
        <taxon>Pseudomonadota</taxon>
        <taxon>Gammaproteobacteria</taxon>
        <taxon>Oceanospirillales</taxon>
        <taxon>Oceanospirillaceae</taxon>
        <taxon>Pontibacterium</taxon>
    </lineage>
</organism>
<evidence type="ECO:0000259" key="5">
    <source>
        <dbReference type="PROSITE" id="PS50893"/>
    </source>
</evidence>
<reference evidence="6" key="1">
    <citation type="submission" date="2020-10" db="EMBL/GenBank/DDBJ databases">
        <title>Bacterium isolated from coastal waters sediment.</title>
        <authorList>
            <person name="Chen R.-J."/>
            <person name="Lu D.-C."/>
            <person name="Zhu K.-L."/>
            <person name="Du Z.-J."/>
        </authorList>
    </citation>
    <scope>NUCLEOTIDE SEQUENCE</scope>
    <source>
        <strain evidence="6">N1Y112</strain>
    </source>
</reference>
<dbReference type="PROSITE" id="PS00211">
    <property type="entry name" value="ABC_TRANSPORTER_1"/>
    <property type="match status" value="1"/>
</dbReference>
<dbReference type="Pfam" id="PF00005">
    <property type="entry name" value="ABC_tran"/>
    <property type="match status" value="1"/>
</dbReference>
<dbReference type="EMBL" id="JADEYS010000010">
    <property type="protein sequence ID" value="MBE9397903.1"/>
    <property type="molecule type" value="Genomic_DNA"/>
</dbReference>
<evidence type="ECO:0000256" key="2">
    <source>
        <dbReference type="ARBA" id="ARBA00022448"/>
    </source>
</evidence>
<evidence type="ECO:0000313" key="7">
    <source>
        <dbReference type="Proteomes" id="UP000640333"/>
    </source>
</evidence>
<dbReference type="InterPro" id="IPR027417">
    <property type="entry name" value="P-loop_NTPase"/>
</dbReference>
<dbReference type="Proteomes" id="UP000640333">
    <property type="component" value="Unassembled WGS sequence"/>
</dbReference>
<evidence type="ECO:0000256" key="1">
    <source>
        <dbReference type="ARBA" id="ARBA00005417"/>
    </source>
</evidence>
<protein>
    <submittedName>
        <fullName evidence="6">ATP-binding cassette domain-containing protein</fullName>
    </submittedName>
</protein>
<keyword evidence="4 6" id="KW-0067">ATP-binding</keyword>
<proteinExistence type="inferred from homology"/>
<dbReference type="PANTHER" id="PTHR42788">
    <property type="entry name" value="TAURINE IMPORT ATP-BINDING PROTEIN-RELATED"/>
    <property type="match status" value="1"/>
</dbReference>
<name>A0A8J7FKG9_9GAMM</name>
<dbReference type="SUPFAM" id="SSF52540">
    <property type="entry name" value="P-loop containing nucleoside triphosphate hydrolases"/>
    <property type="match status" value="1"/>
</dbReference>
<dbReference type="PANTHER" id="PTHR42788:SF19">
    <property type="entry name" value="ALIPHATIC SULFONATES IMPORT ATP-BINDING PROTEIN SSUB 2"/>
    <property type="match status" value="1"/>
</dbReference>
<dbReference type="InterPro" id="IPR050166">
    <property type="entry name" value="ABC_transporter_ATP-bind"/>
</dbReference>
<dbReference type="AlphaFoldDB" id="A0A8J7FKG9"/>